<dbReference type="GeneID" id="110978656"/>
<dbReference type="SUPFAM" id="SSF52821">
    <property type="entry name" value="Rhodanese/Cell cycle control phosphatase"/>
    <property type="match status" value="1"/>
</dbReference>
<dbReference type="CDD" id="cd00158">
    <property type="entry name" value="RHOD"/>
    <property type="match status" value="1"/>
</dbReference>
<reference evidence="3" key="1">
    <citation type="submission" date="2025-08" db="UniProtKB">
        <authorList>
            <consortium name="RefSeq"/>
        </authorList>
    </citation>
    <scope>IDENTIFICATION</scope>
</reference>
<dbReference type="InterPro" id="IPR036873">
    <property type="entry name" value="Rhodanese-like_dom_sf"/>
</dbReference>
<dbReference type="Proteomes" id="UP000694845">
    <property type="component" value="Unplaced"/>
</dbReference>
<dbReference type="SMART" id="SM00450">
    <property type="entry name" value="RHOD"/>
    <property type="match status" value="1"/>
</dbReference>
<dbReference type="OrthoDB" id="566238at2759"/>
<feature type="domain" description="Rhodanese" evidence="1">
    <location>
        <begin position="69"/>
        <end position="177"/>
    </location>
</feature>
<evidence type="ECO:0000313" key="2">
    <source>
        <dbReference type="Proteomes" id="UP000694845"/>
    </source>
</evidence>
<accession>A0A8B7Y8E5</accession>
<dbReference type="KEGG" id="aplc:110978656"/>
<proteinExistence type="predicted"/>
<keyword evidence="2" id="KW-1185">Reference proteome</keyword>
<evidence type="ECO:0000259" key="1">
    <source>
        <dbReference type="PROSITE" id="PS50206"/>
    </source>
</evidence>
<protein>
    <submittedName>
        <fullName evidence="3">Uncharacterized protein LOC110978656 isoform X1</fullName>
    </submittedName>
</protein>
<organism evidence="2 3">
    <name type="scientific">Acanthaster planci</name>
    <name type="common">Crown-of-thorns starfish</name>
    <dbReference type="NCBI Taxonomy" id="133434"/>
    <lineage>
        <taxon>Eukaryota</taxon>
        <taxon>Metazoa</taxon>
        <taxon>Echinodermata</taxon>
        <taxon>Eleutherozoa</taxon>
        <taxon>Asterozoa</taxon>
        <taxon>Asteroidea</taxon>
        <taxon>Valvatacea</taxon>
        <taxon>Valvatida</taxon>
        <taxon>Acanthasteridae</taxon>
        <taxon>Acanthaster</taxon>
    </lineage>
</organism>
<evidence type="ECO:0000313" key="3">
    <source>
        <dbReference type="RefSeq" id="XP_022089498.1"/>
    </source>
</evidence>
<dbReference type="PROSITE" id="PS50206">
    <property type="entry name" value="RHODANESE_3"/>
    <property type="match status" value="1"/>
</dbReference>
<dbReference type="Pfam" id="PF00581">
    <property type="entry name" value="Rhodanese"/>
    <property type="match status" value="1"/>
</dbReference>
<gene>
    <name evidence="3" type="primary">LOC110978656</name>
</gene>
<sequence>MCAMSQSTEPSSLLYSQSTSLAMRTTIQGLRMKFPSVKNVTTVTLQNWIDGGPTVPDSGASAESSRKENTKKLIIIDTRPELEYSVSHIAESINVNFETEDMDRVKKLMLQDINYDSPDDSPGVRVVLYCSVGYRSSVLADKLQQATKPDPAYKHWHFFNLEGSLFKWANENRPMVDQQGLPTDKIHPFNSLWGKLVDKHRWKSTP</sequence>
<dbReference type="Gene3D" id="3.40.250.10">
    <property type="entry name" value="Rhodanese-like domain"/>
    <property type="match status" value="1"/>
</dbReference>
<dbReference type="InterPro" id="IPR001763">
    <property type="entry name" value="Rhodanese-like_dom"/>
</dbReference>
<name>A0A8B7Y8E5_ACAPL</name>
<dbReference type="OMA" id="WYNEGRP"/>
<dbReference type="AlphaFoldDB" id="A0A8B7Y8E5"/>
<dbReference type="RefSeq" id="XP_022089498.1">
    <property type="nucleotide sequence ID" value="XM_022233806.1"/>
</dbReference>